<feature type="compositionally biased region" description="Basic and acidic residues" evidence="1">
    <location>
        <begin position="14"/>
        <end position="23"/>
    </location>
</feature>
<evidence type="ECO:0000256" key="1">
    <source>
        <dbReference type="SAM" id="MobiDB-lite"/>
    </source>
</evidence>
<feature type="region of interest" description="Disordered" evidence="1">
    <location>
        <begin position="1"/>
        <end position="23"/>
    </location>
</feature>
<dbReference type="Gene3D" id="1.10.1220.10">
    <property type="entry name" value="Met repressor-like"/>
    <property type="match status" value="1"/>
</dbReference>
<feature type="domain" description="Arc-like DNA binding" evidence="2">
    <location>
        <begin position="2"/>
        <end position="48"/>
    </location>
</feature>
<keyword evidence="4" id="KW-1185">Reference proteome</keyword>
<evidence type="ECO:0000313" key="3">
    <source>
        <dbReference type="EMBL" id="CAB3784224.1"/>
    </source>
</evidence>
<reference evidence="3 4" key="1">
    <citation type="submission" date="2020-04" db="EMBL/GenBank/DDBJ databases">
        <authorList>
            <person name="De Canck E."/>
        </authorList>
    </citation>
    <scope>NUCLEOTIDE SEQUENCE [LARGE SCALE GENOMIC DNA]</scope>
    <source>
        <strain evidence="3 4">LMG 28138</strain>
    </source>
</reference>
<dbReference type="SUPFAM" id="SSF47598">
    <property type="entry name" value="Ribbon-helix-helix"/>
    <property type="match status" value="1"/>
</dbReference>
<evidence type="ECO:0000313" key="4">
    <source>
        <dbReference type="Proteomes" id="UP000494115"/>
    </source>
</evidence>
<accession>A0A6S7B149</accession>
<dbReference type="RefSeq" id="WP_175104378.1">
    <property type="nucleotide sequence ID" value="NZ_CADIKM010000006.1"/>
</dbReference>
<proteinExistence type="predicted"/>
<dbReference type="GO" id="GO:0006355">
    <property type="term" value="P:regulation of DNA-templated transcription"/>
    <property type="evidence" value="ECO:0007669"/>
    <property type="project" value="InterPro"/>
</dbReference>
<dbReference type="Proteomes" id="UP000494115">
    <property type="component" value="Unassembled WGS sequence"/>
</dbReference>
<evidence type="ECO:0000259" key="2">
    <source>
        <dbReference type="Pfam" id="PF03869"/>
    </source>
</evidence>
<name>A0A6S7B149_9BURK</name>
<dbReference type="AlphaFoldDB" id="A0A6S7B149"/>
<dbReference type="InterPro" id="IPR010985">
    <property type="entry name" value="Ribbon_hlx_hlx"/>
</dbReference>
<dbReference type="EMBL" id="CADIKM010000006">
    <property type="protein sequence ID" value="CAB3784224.1"/>
    <property type="molecule type" value="Genomic_DNA"/>
</dbReference>
<feature type="compositionally biased region" description="Polar residues" evidence="1">
    <location>
        <begin position="170"/>
        <end position="185"/>
    </location>
</feature>
<protein>
    <recommendedName>
        <fullName evidence="2">Arc-like DNA binding domain-containing protein</fullName>
    </recommendedName>
</protein>
<organism evidence="3 4">
    <name type="scientific">Pararobbsia alpina</name>
    <dbReference type="NCBI Taxonomy" id="621374"/>
    <lineage>
        <taxon>Bacteria</taxon>
        <taxon>Pseudomonadati</taxon>
        <taxon>Pseudomonadota</taxon>
        <taxon>Betaproteobacteria</taxon>
        <taxon>Burkholderiales</taxon>
        <taxon>Burkholderiaceae</taxon>
        <taxon>Pararobbsia</taxon>
    </lineage>
</organism>
<sequence length="194" mass="21513">MARSDPQVNIRMPQELKGRLDAASEGARRSLNLEIVRRLEDSFSESSAHKQTEAALKTFVAASEAQKQIIDVQRRLLERVANMMVLSLDLDPSSSNKVTQQFRDITRRFGQAIAQGNLAEAMEPIVEMVQIGKQTGILDDTGQVKPEHEHLKPKFRAKPAPAQDVGPASTEGTFPPSKNSRFSLQKSRRKPPTG</sequence>
<dbReference type="Pfam" id="PF03869">
    <property type="entry name" value="Arc"/>
    <property type="match status" value="1"/>
</dbReference>
<feature type="region of interest" description="Disordered" evidence="1">
    <location>
        <begin position="138"/>
        <end position="194"/>
    </location>
</feature>
<dbReference type="GO" id="GO:0003677">
    <property type="term" value="F:DNA binding"/>
    <property type="evidence" value="ECO:0007669"/>
    <property type="project" value="InterPro"/>
</dbReference>
<gene>
    <name evidence="3" type="ORF">LMG28138_01766</name>
</gene>
<dbReference type="InterPro" id="IPR013321">
    <property type="entry name" value="Arc_rbn_hlx_hlx"/>
</dbReference>
<dbReference type="InterPro" id="IPR005569">
    <property type="entry name" value="Arc_DNA-bd_dom"/>
</dbReference>